<evidence type="ECO:0000256" key="1">
    <source>
        <dbReference type="SAM" id="MobiDB-lite"/>
    </source>
</evidence>
<reference evidence="2 3" key="1">
    <citation type="journal article" date="2012" name="PLoS Pathog.">
        <title>Diverse lifestyles and strategies of plant pathogenesis encoded in the genomes of eighteen Dothideomycetes fungi.</title>
        <authorList>
            <person name="Ohm R.A."/>
            <person name="Feau N."/>
            <person name="Henrissat B."/>
            <person name="Schoch C.L."/>
            <person name="Horwitz B.A."/>
            <person name="Barry K.W."/>
            <person name="Condon B.J."/>
            <person name="Copeland A.C."/>
            <person name="Dhillon B."/>
            <person name="Glaser F."/>
            <person name="Hesse C.N."/>
            <person name="Kosti I."/>
            <person name="LaButti K."/>
            <person name="Lindquist E.A."/>
            <person name="Lucas S."/>
            <person name="Salamov A.A."/>
            <person name="Bradshaw R.E."/>
            <person name="Ciuffetti L."/>
            <person name="Hamelin R.C."/>
            <person name="Kema G.H.J."/>
            <person name="Lawrence C."/>
            <person name="Scott J.A."/>
            <person name="Spatafora J.W."/>
            <person name="Turgeon B.G."/>
            <person name="de Wit P.J.G.M."/>
            <person name="Zhong S."/>
            <person name="Goodwin S.B."/>
            <person name="Grigoriev I.V."/>
        </authorList>
    </citation>
    <scope>NUCLEOTIDE SEQUENCE [LARGE SCALE GENOMIC DNA]</scope>
    <source>
        <strain evidence="3">ND90Pr / ATCC 201652</strain>
    </source>
</reference>
<name>M2R855_COCSN</name>
<organism evidence="2 3">
    <name type="scientific">Cochliobolus sativus (strain ND90Pr / ATCC 201652)</name>
    <name type="common">Common root rot and spot blotch fungus</name>
    <name type="synonym">Bipolaris sorokiniana</name>
    <dbReference type="NCBI Taxonomy" id="665912"/>
    <lineage>
        <taxon>Eukaryota</taxon>
        <taxon>Fungi</taxon>
        <taxon>Dikarya</taxon>
        <taxon>Ascomycota</taxon>
        <taxon>Pezizomycotina</taxon>
        <taxon>Dothideomycetes</taxon>
        <taxon>Pleosporomycetidae</taxon>
        <taxon>Pleosporales</taxon>
        <taxon>Pleosporineae</taxon>
        <taxon>Pleosporaceae</taxon>
        <taxon>Bipolaris</taxon>
    </lineage>
</organism>
<dbReference type="HOGENOM" id="CLU_1614753_0_0_1"/>
<feature type="region of interest" description="Disordered" evidence="1">
    <location>
        <begin position="1"/>
        <end position="32"/>
    </location>
</feature>
<dbReference type="RefSeq" id="XP_007701046.1">
    <property type="nucleotide sequence ID" value="XM_007702856.1"/>
</dbReference>
<reference evidence="3" key="2">
    <citation type="journal article" date="2013" name="PLoS Genet.">
        <title>Comparative genome structure, secondary metabolite, and effector coding capacity across Cochliobolus pathogens.</title>
        <authorList>
            <person name="Condon B.J."/>
            <person name="Leng Y."/>
            <person name="Wu D."/>
            <person name="Bushley K.E."/>
            <person name="Ohm R.A."/>
            <person name="Otillar R."/>
            <person name="Martin J."/>
            <person name="Schackwitz W."/>
            <person name="Grimwood J."/>
            <person name="MohdZainudin N."/>
            <person name="Xue C."/>
            <person name="Wang R."/>
            <person name="Manning V.A."/>
            <person name="Dhillon B."/>
            <person name="Tu Z.J."/>
            <person name="Steffenson B.J."/>
            <person name="Salamov A."/>
            <person name="Sun H."/>
            <person name="Lowry S."/>
            <person name="LaButti K."/>
            <person name="Han J."/>
            <person name="Copeland A."/>
            <person name="Lindquist E."/>
            <person name="Barry K."/>
            <person name="Schmutz J."/>
            <person name="Baker S.E."/>
            <person name="Ciuffetti L.M."/>
            <person name="Grigoriev I.V."/>
            <person name="Zhong S."/>
            <person name="Turgeon B.G."/>
        </authorList>
    </citation>
    <scope>NUCLEOTIDE SEQUENCE [LARGE SCALE GENOMIC DNA]</scope>
    <source>
        <strain evidence="3">ND90Pr / ATCC 201652</strain>
    </source>
</reference>
<dbReference type="AlphaFoldDB" id="M2R855"/>
<keyword evidence="3" id="KW-1185">Reference proteome</keyword>
<feature type="compositionally biased region" description="Basic and acidic residues" evidence="1">
    <location>
        <begin position="10"/>
        <end position="26"/>
    </location>
</feature>
<evidence type="ECO:0000313" key="2">
    <source>
        <dbReference type="EMBL" id="EMD63129.1"/>
    </source>
</evidence>
<sequence>MALHHLTPKAYDHLSPKKTSEKKHPFPIDQFPSHNRVEKMEILIRGKTCHSGYKQPCKAYLSSCLKPTTATITFNPNKTTHLSKVRNKIPTALHRELEPRKCKTRTVAQAACAVLRGKPKRRKYMMTSPMGGGARDAEGCRMRVTDVCRGVVCVCVCVCLCGEVR</sequence>
<feature type="non-terminal residue" evidence="2">
    <location>
        <position position="165"/>
    </location>
</feature>
<dbReference type="KEGG" id="bsc:COCSADRAFT_38005"/>
<evidence type="ECO:0000313" key="3">
    <source>
        <dbReference type="Proteomes" id="UP000016934"/>
    </source>
</evidence>
<protein>
    <submittedName>
        <fullName evidence="2">Uncharacterized protein</fullName>
    </submittedName>
</protein>
<dbReference type="EMBL" id="KB445645">
    <property type="protein sequence ID" value="EMD63129.1"/>
    <property type="molecule type" value="Genomic_DNA"/>
</dbReference>
<dbReference type="Proteomes" id="UP000016934">
    <property type="component" value="Unassembled WGS sequence"/>
</dbReference>
<gene>
    <name evidence="2" type="ORF">COCSADRAFT_38005</name>
</gene>
<dbReference type="GeneID" id="19139140"/>
<accession>M2R855</accession>
<proteinExistence type="predicted"/>